<name>A0ABY7BJW6_9FIRM</name>
<dbReference type="EMBL" id="CP113865">
    <property type="protein sequence ID" value="WAM33138.1"/>
    <property type="molecule type" value="Genomic_DNA"/>
</dbReference>
<dbReference type="InterPro" id="IPR018708">
    <property type="entry name" value="DUF2225"/>
</dbReference>
<dbReference type="Proteomes" id="UP001164909">
    <property type="component" value="Chromosome"/>
</dbReference>
<organism evidence="1 2">
    <name type="scientific">Caldicellulosiruptor morganii</name>
    <dbReference type="NCBI Taxonomy" id="1387555"/>
    <lineage>
        <taxon>Bacteria</taxon>
        <taxon>Bacillati</taxon>
        <taxon>Bacillota</taxon>
        <taxon>Bacillota incertae sedis</taxon>
        <taxon>Caldicellulosiruptorales</taxon>
        <taxon>Caldicellulosiruptoraceae</taxon>
        <taxon>Caldicellulosiruptor</taxon>
    </lineage>
</organism>
<dbReference type="Pfam" id="PF09986">
    <property type="entry name" value="DUF2225"/>
    <property type="match status" value="1"/>
</dbReference>
<protein>
    <submittedName>
        <fullName evidence="1">DUF2225 domain-containing protein</fullName>
    </submittedName>
</protein>
<evidence type="ECO:0000313" key="1">
    <source>
        <dbReference type="EMBL" id="WAM33138.1"/>
    </source>
</evidence>
<evidence type="ECO:0000313" key="2">
    <source>
        <dbReference type="Proteomes" id="UP001164909"/>
    </source>
</evidence>
<dbReference type="RefSeq" id="WP_045169797.1">
    <property type="nucleotide sequence ID" value="NZ_CP113865.1"/>
</dbReference>
<gene>
    <name evidence="1" type="ORF">OTK00_001612</name>
</gene>
<sequence>MDIYEKQLTCPVCGATVRAPFVKSSAIYVEKRDTDLCVYYKGVNPLLYDVIVCGECGYAALNKNFGKFTKWDIESLREKVQKKWVKREIPFERTVDDAIVLYKLALITATSKKKVNKYEVAGILLRISWLYRLNQDREKELEFQKMSLQAYKDAFENDEGTQDEIDLATVMYLIGELSRRTGDLQEAKKWFSRLITSKEARSNPHILELAREQIQAIKDLE</sequence>
<accession>A0ABY7BJW6</accession>
<keyword evidence="2" id="KW-1185">Reference proteome</keyword>
<proteinExistence type="predicted"/>
<dbReference type="InterPro" id="IPR011990">
    <property type="entry name" value="TPR-like_helical_dom_sf"/>
</dbReference>
<dbReference type="Gene3D" id="1.25.40.10">
    <property type="entry name" value="Tetratricopeptide repeat domain"/>
    <property type="match status" value="1"/>
</dbReference>
<reference evidence="1" key="1">
    <citation type="submission" date="2022-12" db="EMBL/GenBank/DDBJ databases">
        <authorList>
            <person name="Bing R.G."/>
            <person name="Willard D.J."/>
            <person name="Manesh M.J.H."/>
            <person name="Laemthong T."/>
            <person name="Crosby J.R."/>
            <person name="Kelly R.M."/>
        </authorList>
    </citation>
    <scope>NUCLEOTIDE SEQUENCE</scope>
    <source>
        <strain evidence="1">DSM 8990</strain>
    </source>
</reference>